<accession>A0AAD5QQT4</accession>
<keyword evidence="2" id="KW-1185">Reference proteome</keyword>
<sequence>MGWNNHFSPYNGQVPSDHRLAPTFKYLWQVHMEKAGANLAYPASTRGKRDESTAEYVRHSISNRNHSELAMIN</sequence>
<evidence type="ECO:0000313" key="2">
    <source>
        <dbReference type="Proteomes" id="UP001196413"/>
    </source>
</evidence>
<reference evidence="1" key="1">
    <citation type="submission" date="2021-06" db="EMBL/GenBank/DDBJ databases">
        <title>Parelaphostrongylus tenuis whole genome reference sequence.</title>
        <authorList>
            <person name="Garwood T.J."/>
            <person name="Larsen P.A."/>
            <person name="Fountain-Jones N.M."/>
            <person name="Garbe J.R."/>
            <person name="Macchietto M.G."/>
            <person name="Kania S.A."/>
            <person name="Gerhold R.W."/>
            <person name="Richards J.E."/>
            <person name="Wolf T.M."/>
        </authorList>
    </citation>
    <scope>NUCLEOTIDE SEQUENCE</scope>
    <source>
        <strain evidence="1">MNPRO001-30</strain>
        <tissue evidence="1">Meninges</tissue>
    </source>
</reference>
<protein>
    <submittedName>
        <fullName evidence="1">Uncharacterized protein</fullName>
    </submittedName>
</protein>
<proteinExistence type="predicted"/>
<name>A0AAD5QQT4_PARTN</name>
<dbReference type="AlphaFoldDB" id="A0AAD5QQT4"/>
<gene>
    <name evidence="1" type="ORF">KIN20_013139</name>
</gene>
<dbReference type="Proteomes" id="UP001196413">
    <property type="component" value="Unassembled WGS sequence"/>
</dbReference>
<organism evidence="1 2">
    <name type="scientific">Parelaphostrongylus tenuis</name>
    <name type="common">Meningeal worm</name>
    <dbReference type="NCBI Taxonomy" id="148309"/>
    <lineage>
        <taxon>Eukaryota</taxon>
        <taxon>Metazoa</taxon>
        <taxon>Ecdysozoa</taxon>
        <taxon>Nematoda</taxon>
        <taxon>Chromadorea</taxon>
        <taxon>Rhabditida</taxon>
        <taxon>Rhabditina</taxon>
        <taxon>Rhabditomorpha</taxon>
        <taxon>Strongyloidea</taxon>
        <taxon>Metastrongylidae</taxon>
        <taxon>Parelaphostrongylus</taxon>
    </lineage>
</organism>
<comment type="caution">
    <text evidence="1">The sequence shown here is derived from an EMBL/GenBank/DDBJ whole genome shotgun (WGS) entry which is preliminary data.</text>
</comment>
<evidence type="ECO:0000313" key="1">
    <source>
        <dbReference type="EMBL" id="KAJ1355646.1"/>
    </source>
</evidence>
<dbReference type="EMBL" id="JAHQIW010002537">
    <property type="protein sequence ID" value="KAJ1355646.1"/>
    <property type="molecule type" value="Genomic_DNA"/>
</dbReference>